<reference evidence="2" key="1">
    <citation type="submission" date="2020-05" db="EMBL/GenBank/DDBJ databases">
        <title>Phylogenomic resolution of chytrid fungi.</title>
        <authorList>
            <person name="Stajich J.E."/>
            <person name="Amses K."/>
            <person name="Simmons R."/>
            <person name="Seto K."/>
            <person name="Myers J."/>
            <person name="Bonds A."/>
            <person name="Quandt C.A."/>
            <person name="Barry K."/>
            <person name="Liu P."/>
            <person name="Grigoriev I."/>
            <person name="Longcore J.E."/>
            <person name="James T.Y."/>
        </authorList>
    </citation>
    <scope>NUCLEOTIDE SEQUENCE</scope>
    <source>
        <strain evidence="2">JEL0476</strain>
    </source>
</reference>
<sequence>MEKFVTFHVMADLQQHGHIPSNFKCLDFLKPPTLEQSKKVYNSNLDARYADYKKLELKKSIQNFFDECCSRASIAKKALESIKFSANEVNGKVDRGDSQSPGGNTCGGSFVLDVLIDSFIVIFKKGNFRIEREIRHNLVKMVGKQHDFNGGNGTDYELNERSEKIEKESANQDDTDSVVEDETTVPARENSAKGRIIEVSKSLPKYIAMNKPLKFPEQIDTNIVFPSKKKKNFPPRKVPICTSERPTGTFHFIKTLKAFGRNMYLFKSSQSDIQNNVFEKRISDFGEVLHNLTKSIFLNENGANNIYYENSTSIAFCYKKTIYFNCAYWNENITDITYHYNYWYHTYAHEITHFTCPNHDESFTSTLNTLLVEYFPGLLNLITVISKDTLLPNFSALKVNS</sequence>
<dbReference type="EMBL" id="JADGJW010000508">
    <property type="protein sequence ID" value="KAJ3215952.1"/>
    <property type="molecule type" value="Genomic_DNA"/>
</dbReference>
<gene>
    <name evidence="2" type="ORF">HK099_006117</name>
</gene>
<accession>A0AAD5TY98</accession>
<dbReference type="Proteomes" id="UP001211065">
    <property type="component" value="Unassembled WGS sequence"/>
</dbReference>
<feature type="compositionally biased region" description="Acidic residues" evidence="1">
    <location>
        <begin position="171"/>
        <end position="183"/>
    </location>
</feature>
<dbReference type="AlphaFoldDB" id="A0AAD5TY98"/>
<proteinExistence type="predicted"/>
<comment type="caution">
    <text evidence="2">The sequence shown here is derived from an EMBL/GenBank/DDBJ whole genome shotgun (WGS) entry which is preliminary data.</text>
</comment>
<protein>
    <submittedName>
        <fullName evidence="2">Uncharacterized protein</fullName>
    </submittedName>
</protein>
<evidence type="ECO:0000313" key="2">
    <source>
        <dbReference type="EMBL" id="KAJ3215952.1"/>
    </source>
</evidence>
<keyword evidence="3" id="KW-1185">Reference proteome</keyword>
<evidence type="ECO:0000256" key="1">
    <source>
        <dbReference type="SAM" id="MobiDB-lite"/>
    </source>
</evidence>
<evidence type="ECO:0000313" key="3">
    <source>
        <dbReference type="Proteomes" id="UP001211065"/>
    </source>
</evidence>
<feature type="region of interest" description="Disordered" evidence="1">
    <location>
        <begin position="165"/>
        <end position="190"/>
    </location>
</feature>
<organism evidence="2 3">
    <name type="scientific">Clydaea vesicula</name>
    <dbReference type="NCBI Taxonomy" id="447962"/>
    <lineage>
        <taxon>Eukaryota</taxon>
        <taxon>Fungi</taxon>
        <taxon>Fungi incertae sedis</taxon>
        <taxon>Chytridiomycota</taxon>
        <taxon>Chytridiomycota incertae sedis</taxon>
        <taxon>Chytridiomycetes</taxon>
        <taxon>Lobulomycetales</taxon>
        <taxon>Lobulomycetaceae</taxon>
        <taxon>Clydaea</taxon>
    </lineage>
</organism>
<name>A0AAD5TY98_9FUNG</name>